<dbReference type="GO" id="GO:0008675">
    <property type="term" value="F:2-dehydro-3-deoxy-phosphogluconate aldolase activity"/>
    <property type="evidence" value="ECO:0007669"/>
    <property type="project" value="UniProtKB-EC"/>
</dbReference>
<protein>
    <recommendedName>
        <fullName evidence="5">2-dehydro-3-deoxy-phosphogluconate aldolase</fullName>
        <ecNumber evidence="5">4.1.2.14</ecNumber>
    </recommendedName>
</protein>
<evidence type="ECO:0000256" key="5">
    <source>
        <dbReference type="ARBA" id="ARBA00013063"/>
    </source>
</evidence>
<evidence type="ECO:0000256" key="7">
    <source>
        <dbReference type="ARBA" id="ARBA00023270"/>
    </source>
</evidence>
<keyword evidence="7" id="KW-0704">Schiff base</keyword>
<dbReference type="Pfam" id="PF01081">
    <property type="entry name" value="Aldolase"/>
    <property type="match status" value="1"/>
</dbReference>
<evidence type="ECO:0000256" key="3">
    <source>
        <dbReference type="ARBA" id="ARBA00006906"/>
    </source>
</evidence>
<dbReference type="Gene3D" id="3.20.20.70">
    <property type="entry name" value="Aldolase class I"/>
    <property type="match status" value="1"/>
</dbReference>
<evidence type="ECO:0000256" key="4">
    <source>
        <dbReference type="ARBA" id="ARBA00011233"/>
    </source>
</evidence>
<dbReference type="Proteomes" id="UP000446866">
    <property type="component" value="Unassembled WGS sequence"/>
</dbReference>
<evidence type="ECO:0000313" key="9">
    <source>
        <dbReference type="EMBL" id="NBH62581.1"/>
    </source>
</evidence>
<dbReference type="AlphaFoldDB" id="A0A845QNC1"/>
<comment type="pathway">
    <text evidence="2">Carbohydrate acid metabolism; 2-dehydro-3-deoxy-D-gluconate degradation; D-glyceraldehyde 3-phosphate and pyruvate from 2-dehydro-3-deoxy-D-gluconate: step 2/2.</text>
</comment>
<dbReference type="PANTHER" id="PTHR30246">
    <property type="entry name" value="2-KETO-3-DEOXY-6-PHOSPHOGLUCONATE ALDOLASE"/>
    <property type="match status" value="1"/>
</dbReference>
<organism evidence="9 10">
    <name type="scientific">Anaerotruncus colihominis</name>
    <dbReference type="NCBI Taxonomy" id="169435"/>
    <lineage>
        <taxon>Bacteria</taxon>
        <taxon>Bacillati</taxon>
        <taxon>Bacillota</taxon>
        <taxon>Clostridia</taxon>
        <taxon>Eubacteriales</taxon>
        <taxon>Oscillospiraceae</taxon>
        <taxon>Anaerotruncus</taxon>
    </lineage>
</organism>
<sequence length="214" mass="23117">MSLDMREHLQKAGIIPVIKLEETEKAARLAQALREGGINCAEVTFRAQGAENAIEAMLSAYPDMLVGAGTVLTVQEAERAAAAGAKFIVSPGFDEKIVDFALERGIFPLPGCVTPTEIQMALRQGLSVVKFFPAVQFGGIKTISALAGPFSSIRFVPTGGVSLNNLEEYLQEKSIIACGGSFMVKEQLLKESNWDAVTELSKNAMEIVNRVRQR</sequence>
<dbReference type="PROSITE" id="PS00160">
    <property type="entry name" value="ALDOLASE_KDPG_KHG_2"/>
    <property type="match status" value="1"/>
</dbReference>
<evidence type="ECO:0000313" key="10">
    <source>
        <dbReference type="Proteomes" id="UP000446866"/>
    </source>
</evidence>
<comment type="subunit">
    <text evidence="4">Homotrimer.</text>
</comment>
<dbReference type="NCBIfam" id="NF004325">
    <property type="entry name" value="PRK05718.1"/>
    <property type="match status" value="1"/>
</dbReference>
<dbReference type="EC" id="4.1.2.14" evidence="5"/>
<gene>
    <name evidence="9" type="primary">eda</name>
    <name evidence="9" type="ORF">D0435_13070</name>
</gene>
<reference evidence="9 10" key="1">
    <citation type="submission" date="2018-08" db="EMBL/GenBank/DDBJ databases">
        <title>Murine metabolic-syndrome-specific gut microbial biobank.</title>
        <authorList>
            <person name="Liu C."/>
        </authorList>
    </citation>
    <scope>NUCLEOTIDE SEQUENCE [LARGE SCALE GENOMIC DNA]</scope>
    <source>
        <strain evidence="9 10">28</strain>
    </source>
</reference>
<dbReference type="InterPro" id="IPR000887">
    <property type="entry name" value="Aldlse_KDPG_KHG"/>
</dbReference>
<keyword evidence="6 9" id="KW-0456">Lyase</keyword>
<keyword evidence="8" id="KW-0119">Carbohydrate metabolism</keyword>
<dbReference type="InterPro" id="IPR031338">
    <property type="entry name" value="KDPG/KHG_AS_2"/>
</dbReference>
<evidence type="ECO:0000256" key="6">
    <source>
        <dbReference type="ARBA" id="ARBA00023239"/>
    </source>
</evidence>
<dbReference type="InterPro" id="IPR031337">
    <property type="entry name" value="KDPG/KHG_AS_1"/>
</dbReference>
<dbReference type="SUPFAM" id="SSF51569">
    <property type="entry name" value="Aldolase"/>
    <property type="match status" value="1"/>
</dbReference>
<comment type="similarity">
    <text evidence="3">Belongs to the KHG/KDPG aldolase family.</text>
</comment>
<keyword evidence="10" id="KW-1185">Reference proteome</keyword>
<dbReference type="CDD" id="cd00452">
    <property type="entry name" value="KDPG_aldolase"/>
    <property type="match status" value="1"/>
</dbReference>
<dbReference type="PROSITE" id="PS00159">
    <property type="entry name" value="ALDOLASE_KDPG_KHG_1"/>
    <property type="match status" value="1"/>
</dbReference>
<comment type="caution">
    <text evidence="9">The sequence shown here is derived from an EMBL/GenBank/DDBJ whole genome shotgun (WGS) entry which is preliminary data.</text>
</comment>
<proteinExistence type="inferred from homology"/>
<dbReference type="EMBL" id="QXWK01000028">
    <property type="protein sequence ID" value="NBH62581.1"/>
    <property type="molecule type" value="Genomic_DNA"/>
</dbReference>
<name>A0A845QNC1_9FIRM</name>
<evidence type="ECO:0000256" key="1">
    <source>
        <dbReference type="ARBA" id="ARBA00000654"/>
    </source>
</evidence>
<evidence type="ECO:0000256" key="2">
    <source>
        <dbReference type="ARBA" id="ARBA00004736"/>
    </source>
</evidence>
<comment type="catalytic activity">
    <reaction evidence="1">
        <text>2-dehydro-3-deoxy-6-phospho-D-gluconate = D-glyceraldehyde 3-phosphate + pyruvate</text>
        <dbReference type="Rhea" id="RHEA:17089"/>
        <dbReference type="ChEBI" id="CHEBI:15361"/>
        <dbReference type="ChEBI" id="CHEBI:57569"/>
        <dbReference type="ChEBI" id="CHEBI:59776"/>
        <dbReference type="EC" id="4.1.2.14"/>
    </reaction>
</comment>
<accession>A0A845QNC1</accession>
<evidence type="ECO:0000256" key="8">
    <source>
        <dbReference type="ARBA" id="ARBA00023277"/>
    </source>
</evidence>
<dbReference type="InterPro" id="IPR013785">
    <property type="entry name" value="Aldolase_TIM"/>
</dbReference>
<dbReference type="PANTHER" id="PTHR30246:SF1">
    <property type="entry name" value="2-DEHYDRO-3-DEOXY-6-PHOSPHOGALACTONATE ALDOLASE-RELATED"/>
    <property type="match status" value="1"/>
</dbReference>
<dbReference type="NCBIfam" id="TIGR01182">
    <property type="entry name" value="eda"/>
    <property type="match status" value="1"/>
</dbReference>